<sequence>MELRVLVSGLGSRGVQLRSVFRYHTEIFGIRYFGIGISVFGILFGSGFFEISVLFGISVFRDWNRFL</sequence>
<evidence type="ECO:0000256" key="1">
    <source>
        <dbReference type="SAM" id="Phobius"/>
    </source>
</evidence>
<dbReference type="Proteomes" id="UP001632038">
    <property type="component" value="Unassembled WGS sequence"/>
</dbReference>
<proteinExistence type="predicted"/>
<keyword evidence="1" id="KW-0472">Membrane</keyword>
<feature type="transmembrane region" description="Helical" evidence="1">
    <location>
        <begin position="32"/>
        <end position="60"/>
    </location>
</feature>
<comment type="caution">
    <text evidence="2">The sequence shown here is derived from an EMBL/GenBank/DDBJ whole genome shotgun (WGS) entry which is preliminary data.</text>
</comment>
<gene>
    <name evidence="2" type="ORF">CASFOL_004503</name>
</gene>
<reference evidence="3" key="1">
    <citation type="journal article" date="2024" name="IScience">
        <title>Strigolactones Initiate the Formation of Haustorium-like Structures in Castilleja.</title>
        <authorList>
            <person name="Buerger M."/>
            <person name="Peterson D."/>
            <person name="Chory J."/>
        </authorList>
    </citation>
    <scope>NUCLEOTIDE SEQUENCE [LARGE SCALE GENOMIC DNA]</scope>
</reference>
<keyword evidence="3" id="KW-1185">Reference proteome</keyword>
<dbReference type="AlphaFoldDB" id="A0ABD3EAR5"/>
<dbReference type="EMBL" id="JAVIJP010000006">
    <property type="protein sequence ID" value="KAL3651501.1"/>
    <property type="molecule type" value="Genomic_DNA"/>
</dbReference>
<evidence type="ECO:0000313" key="3">
    <source>
        <dbReference type="Proteomes" id="UP001632038"/>
    </source>
</evidence>
<keyword evidence="1" id="KW-1133">Transmembrane helix</keyword>
<accession>A0ABD3EAR5</accession>
<protein>
    <submittedName>
        <fullName evidence="2">Uncharacterized protein</fullName>
    </submittedName>
</protein>
<keyword evidence="1" id="KW-0812">Transmembrane</keyword>
<name>A0ABD3EAR5_9LAMI</name>
<evidence type="ECO:0000313" key="2">
    <source>
        <dbReference type="EMBL" id="KAL3651501.1"/>
    </source>
</evidence>
<organism evidence="2 3">
    <name type="scientific">Castilleja foliolosa</name>
    <dbReference type="NCBI Taxonomy" id="1961234"/>
    <lineage>
        <taxon>Eukaryota</taxon>
        <taxon>Viridiplantae</taxon>
        <taxon>Streptophyta</taxon>
        <taxon>Embryophyta</taxon>
        <taxon>Tracheophyta</taxon>
        <taxon>Spermatophyta</taxon>
        <taxon>Magnoliopsida</taxon>
        <taxon>eudicotyledons</taxon>
        <taxon>Gunneridae</taxon>
        <taxon>Pentapetalae</taxon>
        <taxon>asterids</taxon>
        <taxon>lamiids</taxon>
        <taxon>Lamiales</taxon>
        <taxon>Orobanchaceae</taxon>
        <taxon>Pedicularideae</taxon>
        <taxon>Castillejinae</taxon>
        <taxon>Castilleja</taxon>
    </lineage>
</organism>